<gene>
    <name evidence="1" type="ORF">BHAOGJBA_1310</name>
</gene>
<evidence type="ECO:0000313" key="1">
    <source>
        <dbReference type="EMBL" id="GJD87805.1"/>
    </source>
</evidence>
<evidence type="ECO:0000313" key="2">
    <source>
        <dbReference type="Proteomes" id="UP001055247"/>
    </source>
</evidence>
<reference evidence="1" key="1">
    <citation type="journal article" date="2016" name="Front. Microbiol.">
        <title>Genome Sequence of the Piezophilic, Mesophilic Sulfate-Reducing Bacterium Desulfovibrio indicus J2T.</title>
        <authorList>
            <person name="Cao J."/>
            <person name="Maignien L."/>
            <person name="Shao Z."/>
            <person name="Alain K."/>
            <person name="Jebbar M."/>
        </authorList>
    </citation>
    <scope>NUCLEOTIDE SEQUENCE</scope>
    <source>
        <strain evidence="1">DSM 16372</strain>
    </source>
</reference>
<organism evidence="1 2">
    <name type="scientific">Methylobacterium hispanicum</name>
    <dbReference type="NCBI Taxonomy" id="270350"/>
    <lineage>
        <taxon>Bacteria</taxon>
        <taxon>Pseudomonadati</taxon>
        <taxon>Pseudomonadota</taxon>
        <taxon>Alphaproteobacteria</taxon>
        <taxon>Hyphomicrobiales</taxon>
        <taxon>Methylobacteriaceae</taxon>
        <taxon>Methylobacterium</taxon>
    </lineage>
</organism>
<reference evidence="1" key="2">
    <citation type="submission" date="2021-08" db="EMBL/GenBank/DDBJ databases">
        <authorList>
            <person name="Tani A."/>
            <person name="Ola A."/>
            <person name="Ogura Y."/>
            <person name="Katsura K."/>
            <person name="Hayashi T."/>
        </authorList>
    </citation>
    <scope>NUCLEOTIDE SEQUENCE</scope>
    <source>
        <strain evidence="1">DSM 16372</strain>
    </source>
</reference>
<keyword evidence="2" id="KW-1185">Reference proteome</keyword>
<comment type="caution">
    <text evidence="1">The sequence shown here is derived from an EMBL/GenBank/DDBJ whole genome shotgun (WGS) entry which is preliminary data.</text>
</comment>
<dbReference type="EMBL" id="BPQO01000004">
    <property type="protein sequence ID" value="GJD87805.1"/>
    <property type="molecule type" value="Genomic_DNA"/>
</dbReference>
<protein>
    <submittedName>
        <fullName evidence="1">Uncharacterized protein</fullName>
    </submittedName>
</protein>
<name>A0AAV4ZIF1_9HYPH</name>
<proteinExistence type="predicted"/>
<dbReference type="AlphaFoldDB" id="A0AAV4ZIF1"/>
<dbReference type="Proteomes" id="UP001055247">
    <property type="component" value="Unassembled WGS sequence"/>
</dbReference>
<accession>A0AAV4ZIF1</accession>
<sequence length="184" mass="19971">MDFASPTVHFFEATTLRVACFDSWLAEEVEMNRLAAFAATARASLANRLESAERAVAPLRQLVDELLEVGIDAALELQEPVHGDGSVQGSMTVLAFHEPGIEGTAVYDLDINVSLGSILVSTHVPTPDEDPEAFALGERPRPAWEDEFRTVEGGYGKRSIDDIVRLVDEAFVARSLAPPQGPRP</sequence>